<dbReference type="InterPro" id="IPR006665">
    <property type="entry name" value="OmpA-like"/>
</dbReference>
<evidence type="ECO:0000256" key="4">
    <source>
        <dbReference type="PROSITE-ProRule" id="PRU00473"/>
    </source>
</evidence>
<dbReference type="PROSITE" id="PS51257">
    <property type="entry name" value="PROKAR_LIPOPROTEIN"/>
    <property type="match status" value="1"/>
</dbReference>
<organism evidence="7 8">
    <name type="scientific">Alteripontixanthobacter maritimus</name>
    <dbReference type="NCBI Taxonomy" id="2161824"/>
    <lineage>
        <taxon>Bacteria</taxon>
        <taxon>Pseudomonadati</taxon>
        <taxon>Pseudomonadota</taxon>
        <taxon>Alphaproteobacteria</taxon>
        <taxon>Sphingomonadales</taxon>
        <taxon>Erythrobacteraceae</taxon>
        <taxon>Alteripontixanthobacter</taxon>
    </lineage>
</organism>
<comment type="subcellular location">
    <subcellularLocation>
        <location evidence="1">Cell outer membrane</location>
    </subcellularLocation>
</comment>
<accession>A0A369Q592</accession>
<reference evidence="7 8" key="1">
    <citation type="submission" date="2018-04" db="EMBL/GenBank/DDBJ databases">
        <title>Altererythrobacter sp. HME9302 genome sequencing and assembly.</title>
        <authorList>
            <person name="Kang H."/>
            <person name="Kim H."/>
            <person name="Joh K."/>
        </authorList>
    </citation>
    <scope>NUCLEOTIDE SEQUENCE [LARGE SCALE GENOMIC DNA]</scope>
    <source>
        <strain evidence="7 8">HME9302</strain>
    </source>
</reference>
<dbReference type="CDD" id="cd07185">
    <property type="entry name" value="OmpA_C-like"/>
    <property type="match status" value="1"/>
</dbReference>
<keyword evidence="8" id="KW-1185">Reference proteome</keyword>
<protein>
    <recommendedName>
        <fullName evidence="6">OmpA-like domain-containing protein</fullName>
    </recommendedName>
</protein>
<comment type="caution">
    <text evidence="7">The sequence shown here is derived from an EMBL/GenBank/DDBJ whole genome shotgun (WGS) entry which is preliminary data.</text>
</comment>
<dbReference type="PRINTS" id="PR01021">
    <property type="entry name" value="OMPADOMAIN"/>
</dbReference>
<evidence type="ECO:0000256" key="2">
    <source>
        <dbReference type="ARBA" id="ARBA00023136"/>
    </source>
</evidence>
<evidence type="ECO:0000256" key="5">
    <source>
        <dbReference type="SAM" id="SignalP"/>
    </source>
</evidence>
<evidence type="ECO:0000259" key="6">
    <source>
        <dbReference type="PROSITE" id="PS51123"/>
    </source>
</evidence>
<name>A0A369Q592_9SPHN</name>
<dbReference type="RefSeq" id="WP_115366160.1">
    <property type="nucleotide sequence ID" value="NZ_QBKA01000002.1"/>
</dbReference>
<evidence type="ECO:0000313" key="8">
    <source>
        <dbReference type="Proteomes" id="UP000253727"/>
    </source>
</evidence>
<dbReference type="AlphaFoldDB" id="A0A369Q592"/>
<dbReference type="PANTHER" id="PTHR30329:SF21">
    <property type="entry name" value="LIPOPROTEIN YIAD-RELATED"/>
    <property type="match status" value="1"/>
</dbReference>
<dbReference type="InterPro" id="IPR050330">
    <property type="entry name" value="Bact_OuterMem_StrucFunc"/>
</dbReference>
<dbReference type="PANTHER" id="PTHR30329">
    <property type="entry name" value="STATOR ELEMENT OF FLAGELLAR MOTOR COMPLEX"/>
    <property type="match status" value="1"/>
</dbReference>
<feature type="signal peptide" evidence="5">
    <location>
        <begin position="1"/>
        <end position="22"/>
    </location>
</feature>
<sequence>MAFRKWIIAASAVPLLSLGACATTQPNDATLMASDFDLMSVERFNSVSARAVDTIYFAQGDSTLSSEGASMVRKAVDRIATMPSSNRIIVTGHASEEGDDDVNMRLSRDRAAAVAQRFVNAGVSRRDISILAFGEGAASAENTPARNRRATIYVY</sequence>
<keyword evidence="2 4" id="KW-0472">Membrane</keyword>
<keyword evidence="5" id="KW-0732">Signal</keyword>
<gene>
    <name evidence="7" type="ORF">HME9302_01091</name>
</gene>
<dbReference type="InterPro" id="IPR036737">
    <property type="entry name" value="OmpA-like_sf"/>
</dbReference>
<feature type="domain" description="OmpA-like" evidence="6">
    <location>
        <begin position="44"/>
        <end position="155"/>
    </location>
</feature>
<feature type="chain" id="PRO_5016579359" description="OmpA-like domain-containing protein" evidence="5">
    <location>
        <begin position="23"/>
        <end position="155"/>
    </location>
</feature>
<proteinExistence type="predicted"/>
<dbReference type="OrthoDB" id="9814546at2"/>
<evidence type="ECO:0000313" key="7">
    <source>
        <dbReference type="EMBL" id="RDC59894.1"/>
    </source>
</evidence>
<dbReference type="EMBL" id="QBKA01000002">
    <property type="protein sequence ID" value="RDC59894.1"/>
    <property type="molecule type" value="Genomic_DNA"/>
</dbReference>
<keyword evidence="3" id="KW-0998">Cell outer membrane</keyword>
<dbReference type="Proteomes" id="UP000253727">
    <property type="component" value="Unassembled WGS sequence"/>
</dbReference>
<evidence type="ECO:0000256" key="1">
    <source>
        <dbReference type="ARBA" id="ARBA00004442"/>
    </source>
</evidence>
<evidence type="ECO:0000256" key="3">
    <source>
        <dbReference type="ARBA" id="ARBA00023237"/>
    </source>
</evidence>
<dbReference type="Pfam" id="PF00691">
    <property type="entry name" value="OmpA"/>
    <property type="match status" value="1"/>
</dbReference>
<dbReference type="InterPro" id="IPR006664">
    <property type="entry name" value="OMP_bac"/>
</dbReference>
<dbReference type="SUPFAM" id="SSF103088">
    <property type="entry name" value="OmpA-like"/>
    <property type="match status" value="1"/>
</dbReference>
<dbReference type="Gene3D" id="3.30.1330.60">
    <property type="entry name" value="OmpA-like domain"/>
    <property type="match status" value="1"/>
</dbReference>
<dbReference type="GO" id="GO:0009279">
    <property type="term" value="C:cell outer membrane"/>
    <property type="evidence" value="ECO:0007669"/>
    <property type="project" value="UniProtKB-SubCell"/>
</dbReference>
<dbReference type="PROSITE" id="PS51123">
    <property type="entry name" value="OMPA_2"/>
    <property type="match status" value="1"/>
</dbReference>